<dbReference type="CDD" id="cd00075">
    <property type="entry name" value="HATPase"/>
    <property type="match status" value="1"/>
</dbReference>
<dbReference type="GO" id="GO:0000155">
    <property type="term" value="F:phosphorelay sensor kinase activity"/>
    <property type="evidence" value="ECO:0007669"/>
    <property type="project" value="InterPro"/>
</dbReference>
<comment type="catalytic activity">
    <reaction evidence="1">
        <text>ATP + protein L-histidine = ADP + protein N-phospho-L-histidine.</text>
        <dbReference type="EC" id="2.7.13.3"/>
    </reaction>
</comment>
<dbReference type="InterPro" id="IPR003661">
    <property type="entry name" value="HisK_dim/P_dom"/>
</dbReference>
<evidence type="ECO:0000313" key="11">
    <source>
        <dbReference type="EMBL" id="MCL7747723.1"/>
    </source>
</evidence>
<dbReference type="SUPFAM" id="SSF55874">
    <property type="entry name" value="ATPase domain of HSP90 chaperone/DNA topoisomerase II/histidine kinase"/>
    <property type="match status" value="1"/>
</dbReference>
<dbReference type="Gene3D" id="3.30.565.10">
    <property type="entry name" value="Histidine kinase-like ATPase, C-terminal domain"/>
    <property type="match status" value="1"/>
</dbReference>
<dbReference type="Pfam" id="PF02518">
    <property type="entry name" value="HATPase_c"/>
    <property type="match status" value="1"/>
</dbReference>
<evidence type="ECO:0000256" key="5">
    <source>
        <dbReference type="ARBA" id="ARBA00022741"/>
    </source>
</evidence>
<dbReference type="PANTHER" id="PTHR43065">
    <property type="entry name" value="SENSOR HISTIDINE KINASE"/>
    <property type="match status" value="1"/>
</dbReference>
<keyword evidence="8" id="KW-0902">Two-component regulatory system</keyword>
<feature type="transmembrane region" description="Helical" evidence="9">
    <location>
        <begin position="7"/>
        <end position="24"/>
    </location>
</feature>
<dbReference type="PRINTS" id="PR00344">
    <property type="entry name" value="BCTRLSENSOR"/>
</dbReference>
<dbReference type="InterPro" id="IPR004358">
    <property type="entry name" value="Sig_transdc_His_kin-like_C"/>
</dbReference>
<dbReference type="Gene3D" id="3.30.450.20">
    <property type="entry name" value="PAS domain"/>
    <property type="match status" value="1"/>
</dbReference>
<dbReference type="InterPro" id="IPR036890">
    <property type="entry name" value="HATPase_C_sf"/>
</dbReference>
<evidence type="ECO:0000313" key="12">
    <source>
        <dbReference type="Proteomes" id="UP001139150"/>
    </source>
</evidence>
<feature type="domain" description="Histidine kinase" evidence="10">
    <location>
        <begin position="179"/>
        <end position="385"/>
    </location>
</feature>
<evidence type="ECO:0000259" key="10">
    <source>
        <dbReference type="PROSITE" id="PS50109"/>
    </source>
</evidence>
<keyword evidence="7 11" id="KW-0067">ATP-binding</keyword>
<reference evidence="11" key="1">
    <citation type="submission" date="2022-02" db="EMBL/GenBank/DDBJ databases">
        <title>Halalkalibacter sp. nov. isolated from Lonar Lake, India.</title>
        <authorList>
            <person name="Joshi A."/>
            <person name="Thite S."/>
            <person name="Lodha T."/>
        </authorList>
    </citation>
    <scope>NUCLEOTIDE SEQUENCE</scope>
    <source>
        <strain evidence="11">MEB205</strain>
    </source>
</reference>
<keyword evidence="12" id="KW-1185">Reference proteome</keyword>
<evidence type="ECO:0000256" key="2">
    <source>
        <dbReference type="ARBA" id="ARBA00012438"/>
    </source>
</evidence>
<dbReference type="InterPro" id="IPR000014">
    <property type="entry name" value="PAS"/>
</dbReference>
<protein>
    <recommendedName>
        <fullName evidence="2">histidine kinase</fullName>
        <ecNumber evidence="2">2.7.13.3</ecNumber>
    </recommendedName>
</protein>
<gene>
    <name evidence="11" type="ORF">MF646_11395</name>
</gene>
<dbReference type="AlphaFoldDB" id="A0A9X2CT24"/>
<evidence type="ECO:0000256" key="9">
    <source>
        <dbReference type="SAM" id="Phobius"/>
    </source>
</evidence>
<keyword evidence="9" id="KW-0812">Transmembrane</keyword>
<evidence type="ECO:0000256" key="8">
    <source>
        <dbReference type="ARBA" id="ARBA00023012"/>
    </source>
</evidence>
<dbReference type="PROSITE" id="PS50109">
    <property type="entry name" value="HIS_KIN"/>
    <property type="match status" value="1"/>
</dbReference>
<keyword evidence="4" id="KW-0808">Transferase</keyword>
<evidence type="ECO:0000256" key="3">
    <source>
        <dbReference type="ARBA" id="ARBA00022553"/>
    </source>
</evidence>
<dbReference type="GO" id="GO:0005524">
    <property type="term" value="F:ATP binding"/>
    <property type="evidence" value="ECO:0007669"/>
    <property type="project" value="UniProtKB-KW"/>
</dbReference>
<dbReference type="InterPro" id="IPR005467">
    <property type="entry name" value="His_kinase_dom"/>
</dbReference>
<keyword evidence="3" id="KW-0597">Phosphoprotein</keyword>
<dbReference type="NCBIfam" id="TIGR00229">
    <property type="entry name" value="sensory_box"/>
    <property type="match status" value="1"/>
</dbReference>
<dbReference type="InterPro" id="IPR036097">
    <property type="entry name" value="HisK_dim/P_sf"/>
</dbReference>
<sequence length="391" mass="43823">MLNKSWIIIILVVSTFLMFITQIIGSPVMLVGIISSVLLFIIFCVQKIIEKKNKSEKSIIELLPMPIIVVVNDKIDYVNRAGLSMFEATAAQLNGKLVTNYIVFNGGGKEPVDESQSRLGKLTDVRGNTVDVELLQKPLSNHQREEYFLLVRDISEQKENQSKLQHFEQLSLLGELAAGIAHEIRNPITSLKGFLQLIDSTEAKSTPYTKIMLSEIERINLIVSELLFLGKPKELSIKKHNLFEIIEMVVTLTKTQAIIYNIDIKLQMETALKKEMVKCDESKLKQVFINILRNAIEAMKHEGIITINVSRKHDFIEIAIIDQGKGIPKKKLANIGKQFYTTKENGTGLGLMISNHIIEEHGGSLSLESEEGKGTTVQISLPTCSRIKAVQ</sequence>
<dbReference type="EC" id="2.7.13.3" evidence="2"/>
<accession>A0A9X2CT24</accession>
<dbReference type="PANTHER" id="PTHR43065:SF34">
    <property type="entry name" value="SPORULATION KINASE A"/>
    <property type="match status" value="1"/>
</dbReference>
<dbReference type="InterPro" id="IPR035965">
    <property type="entry name" value="PAS-like_dom_sf"/>
</dbReference>
<comment type="caution">
    <text evidence="11">The sequence shown here is derived from an EMBL/GenBank/DDBJ whole genome shotgun (WGS) entry which is preliminary data.</text>
</comment>
<keyword evidence="9" id="KW-0472">Membrane</keyword>
<dbReference type="SMART" id="SM00387">
    <property type="entry name" value="HATPase_c"/>
    <property type="match status" value="1"/>
</dbReference>
<dbReference type="SUPFAM" id="SSF55785">
    <property type="entry name" value="PYP-like sensor domain (PAS domain)"/>
    <property type="match status" value="1"/>
</dbReference>
<keyword evidence="9" id="KW-1133">Transmembrane helix</keyword>
<evidence type="ECO:0000256" key="7">
    <source>
        <dbReference type="ARBA" id="ARBA00022840"/>
    </source>
</evidence>
<dbReference type="EMBL" id="JAKRYL010000010">
    <property type="protein sequence ID" value="MCL7747723.1"/>
    <property type="molecule type" value="Genomic_DNA"/>
</dbReference>
<dbReference type="RefSeq" id="WP_250096618.1">
    <property type="nucleotide sequence ID" value="NZ_JAKRYL010000010.1"/>
</dbReference>
<proteinExistence type="predicted"/>
<dbReference type="SMART" id="SM00388">
    <property type="entry name" value="HisKA"/>
    <property type="match status" value="1"/>
</dbReference>
<dbReference type="CDD" id="cd00082">
    <property type="entry name" value="HisKA"/>
    <property type="match status" value="1"/>
</dbReference>
<evidence type="ECO:0000256" key="4">
    <source>
        <dbReference type="ARBA" id="ARBA00022679"/>
    </source>
</evidence>
<keyword evidence="5" id="KW-0547">Nucleotide-binding</keyword>
<dbReference type="Pfam" id="PF00512">
    <property type="entry name" value="HisKA"/>
    <property type="match status" value="1"/>
</dbReference>
<evidence type="ECO:0000256" key="6">
    <source>
        <dbReference type="ARBA" id="ARBA00022777"/>
    </source>
</evidence>
<keyword evidence="6" id="KW-0418">Kinase</keyword>
<dbReference type="SUPFAM" id="SSF47384">
    <property type="entry name" value="Homodimeric domain of signal transducing histidine kinase"/>
    <property type="match status" value="1"/>
</dbReference>
<organism evidence="11 12">
    <name type="scientific">Halalkalibacter alkaliphilus</name>
    <dbReference type="NCBI Taxonomy" id="2917993"/>
    <lineage>
        <taxon>Bacteria</taxon>
        <taxon>Bacillati</taxon>
        <taxon>Bacillota</taxon>
        <taxon>Bacilli</taxon>
        <taxon>Bacillales</taxon>
        <taxon>Bacillaceae</taxon>
        <taxon>Halalkalibacter</taxon>
    </lineage>
</organism>
<evidence type="ECO:0000256" key="1">
    <source>
        <dbReference type="ARBA" id="ARBA00000085"/>
    </source>
</evidence>
<name>A0A9X2CT24_9BACI</name>
<feature type="transmembrane region" description="Helical" evidence="9">
    <location>
        <begin position="30"/>
        <end position="49"/>
    </location>
</feature>
<dbReference type="Gene3D" id="1.10.287.130">
    <property type="match status" value="1"/>
</dbReference>
<dbReference type="InterPro" id="IPR003594">
    <property type="entry name" value="HATPase_dom"/>
</dbReference>
<dbReference type="Proteomes" id="UP001139150">
    <property type="component" value="Unassembled WGS sequence"/>
</dbReference>